<feature type="compositionally biased region" description="Basic and acidic residues" evidence="1">
    <location>
        <begin position="40"/>
        <end position="66"/>
    </location>
</feature>
<keyword evidence="3" id="KW-1185">Reference proteome</keyword>
<comment type="caution">
    <text evidence="2">The sequence shown here is derived from an EMBL/GenBank/DDBJ whole genome shotgun (WGS) entry which is preliminary data.</text>
</comment>
<accession>A0A8H4AVM2</accession>
<evidence type="ECO:0000313" key="2">
    <source>
        <dbReference type="EMBL" id="KAF0536941.1"/>
    </source>
</evidence>
<evidence type="ECO:0000256" key="1">
    <source>
        <dbReference type="SAM" id="MobiDB-lite"/>
    </source>
</evidence>
<feature type="region of interest" description="Disordered" evidence="1">
    <location>
        <begin position="25"/>
        <end position="66"/>
    </location>
</feature>
<protein>
    <submittedName>
        <fullName evidence="2">Uncharacterized protein</fullName>
    </submittedName>
</protein>
<organism evidence="2 3">
    <name type="scientific">Gigaspora margarita</name>
    <dbReference type="NCBI Taxonomy" id="4874"/>
    <lineage>
        <taxon>Eukaryota</taxon>
        <taxon>Fungi</taxon>
        <taxon>Fungi incertae sedis</taxon>
        <taxon>Mucoromycota</taxon>
        <taxon>Glomeromycotina</taxon>
        <taxon>Glomeromycetes</taxon>
        <taxon>Diversisporales</taxon>
        <taxon>Gigasporaceae</taxon>
        <taxon>Gigaspora</taxon>
    </lineage>
</organism>
<gene>
    <name evidence="2" type="ORF">F8M41_008783</name>
</gene>
<dbReference type="AlphaFoldDB" id="A0A8H4AVM2"/>
<proteinExistence type="predicted"/>
<dbReference type="Proteomes" id="UP000439903">
    <property type="component" value="Unassembled WGS sequence"/>
</dbReference>
<evidence type="ECO:0000313" key="3">
    <source>
        <dbReference type="Proteomes" id="UP000439903"/>
    </source>
</evidence>
<reference evidence="2 3" key="1">
    <citation type="journal article" date="2019" name="Environ. Microbiol.">
        <title>At the nexus of three kingdoms: the genome of the mycorrhizal fungus Gigaspora margarita provides insights into plant, endobacterial and fungal interactions.</title>
        <authorList>
            <person name="Venice F."/>
            <person name="Ghignone S."/>
            <person name="Salvioli di Fossalunga A."/>
            <person name="Amselem J."/>
            <person name="Novero M."/>
            <person name="Xianan X."/>
            <person name="Sedzielewska Toro K."/>
            <person name="Morin E."/>
            <person name="Lipzen A."/>
            <person name="Grigoriev I.V."/>
            <person name="Henrissat B."/>
            <person name="Martin F.M."/>
            <person name="Bonfante P."/>
        </authorList>
    </citation>
    <scope>NUCLEOTIDE SEQUENCE [LARGE SCALE GENOMIC DNA]</scope>
    <source>
        <strain evidence="2 3">BEG34</strain>
    </source>
</reference>
<sequence>MIPKEKSKHKEVLLGRVTIWKRRKEINSKLKQEKKRSEKKSKEKGTREKRKKDETTQDEEANYKKNKEIEIKSSWESMVENFIKNVN</sequence>
<dbReference type="EMBL" id="WTPW01000194">
    <property type="protein sequence ID" value="KAF0536941.1"/>
    <property type="molecule type" value="Genomic_DNA"/>
</dbReference>
<name>A0A8H4AVM2_GIGMA</name>